<feature type="transmembrane region" description="Helical" evidence="1">
    <location>
        <begin position="27"/>
        <end position="46"/>
    </location>
</feature>
<dbReference type="AlphaFoldDB" id="X6M3I7"/>
<evidence type="ECO:0000313" key="3">
    <source>
        <dbReference type="Proteomes" id="UP000023152"/>
    </source>
</evidence>
<reference evidence="2 3" key="1">
    <citation type="journal article" date="2013" name="Curr. Biol.">
        <title>The Genome of the Foraminiferan Reticulomyxa filosa.</title>
        <authorList>
            <person name="Glockner G."/>
            <person name="Hulsmann N."/>
            <person name="Schleicher M."/>
            <person name="Noegel A.A."/>
            <person name="Eichinger L."/>
            <person name="Gallinger C."/>
            <person name="Pawlowski J."/>
            <person name="Sierra R."/>
            <person name="Euteneuer U."/>
            <person name="Pillet L."/>
            <person name="Moustafa A."/>
            <person name="Platzer M."/>
            <person name="Groth M."/>
            <person name="Szafranski K."/>
            <person name="Schliwa M."/>
        </authorList>
    </citation>
    <scope>NUCLEOTIDE SEQUENCE [LARGE SCALE GENOMIC DNA]</scope>
</reference>
<keyword evidence="1" id="KW-0812">Transmembrane</keyword>
<feature type="transmembrane region" description="Helical" evidence="1">
    <location>
        <begin position="182"/>
        <end position="202"/>
    </location>
</feature>
<evidence type="ECO:0000256" key="1">
    <source>
        <dbReference type="SAM" id="Phobius"/>
    </source>
</evidence>
<evidence type="ECO:0000313" key="2">
    <source>
        <dbReference type="EMBL" id="ETO08032.1"/>
    </source>
</evidence>
<name>X6M3I7_RETFI</name>
<sequence>MVWLALCGQLILFVGSGQNWWEEALGVFFFCVVGKILVLVFEKSLYGISKYHLWGLYAMVTVGAILIAGLDSWLSKESRCVQHFRSTDFDLLSPSVRKMNRERPYSICKLSRKSFVINAILGLALTAGLNIVIGYMYITRMISTARAVHKNEELDIVQIHRNSADREVSRETMQMLVYVRKCGIIALTSIISNLLAIVIVGVKGVAVVMFVDRVFNGIMMLSSFAFAERIYQFFFGCCSQKTEDLLSRIKYYLNCVAHTTVKKNFGNQINFICEETVFLNFFVNNICKSWEIKNI</sequence>
<feature type="transmembrane region" description="Helical" evidence="1">
    <location>
        <begin position="115"/>
        <end position="138"/>
    </location>
</feature>
<protein>
    <submittedName>
        <fullName evidence="2">Uncharacterized protein</fullName>
    </submittedName>
</protein>
<dbReference type="EMBL" id="ASPP01025425">
    <property type="protein sequence ID" value="ETO08032.1"/>
    <property type="molecule type" value="Genomic_DNA"/>
</dbReference>
<gene>
    <name evidence="2" type="ORF">RFI_29358</name>
</gene>
<keyword evidence="1" id="KW-1133">Transmembrane helix</keyword>
<comment type="caution">
    <text evidence="2">The sequence shown here is derived from an EMBL/GenBank/DDBJ whole genome shotgun (WGS) entry which is preliminary data.</text>
</comment>
<keyword evidence="3" id="KW-1185">Reference proteome</keyword>
<keyword evidence="1" id="KW-0472">Membrane</keyword>
<feature type="transmembrane region" description="Helical" evidence="1">
    <location>
        <begin position="53"/>
        <end position="74"/>
    </location>
</feature>
<proteinExistence type="predicted"/>
<accession>X6M3I7</accession>
<dbReference type="Proteomes" id="UP000023152">
    <property type="component" value="Unassembled WGS sequence"/>
</dbReference>
<organism evidence="2 3">
    <name type="scientific">Reticulomyxa filosa</name>
    <dbReference type="NCBI Taxonomy" id="46433"/>
    <lineage>
        <taxon>Eukaryota</taxon>
        <taxon>Sar</taxon>
        <taxon>Rhizaria</taxon>
        <taxon>Retaria</taxon>
        <taxon>Foraminifera</taxon>
        <taxon>Monothalamids</taxon>
        <taxon>Reticulomyxidae</taxon>
        <taxon>Reticulomyxa</taxon>
    </lineage>
</organism>